<feature type="region of interest" description="Disordered" evidence="1">
    <location>
        <begin position="189"/>
        <end position="209"/>
    </location>
</feature>
<dbReference type="AlphaFoldDB" id="A0AAV9ZYF1"/>
<feature type="region of interest" description="Disordered" evidence="1">
    <location>
        <begin position="30"/>
        <end position="55"/>
    </location>
</feature>
<organism evidence="2 3">
    <name type="scientific">Favolaschia claudopus</name>
    <dbReference type="NCBI Taxonomy" id="2862362"/>
    <lineage>
        <taxon>Eukaryota</taxon>
        <taxon>Fungi</taxon>
        <taxon>Dikarya</taxon>
        <taxon>Basidiomycota</taxon>
        <taxon>Agaricomycotina</taxon>
        <taxon>Agaricomycetes</taxon>
        <taxon>Agaricomycetidae</taxon>
        <taxon>Agaricales</taxon>
        <taxon>Marasmiineae</taxon>
        <taxon>Mycenaceae</taxon>
        <taxon>Favolaschia</taxon>
    </lineage>
</organism>
<evidence type="ECO:0000313" key="2">
    <source>
        <dbReference type="EMBL" id="KAK6996260.1"/>
    </source>
</evidence>
<feature type="compositionally biased region" description="Pro residues" evidence="1">
    <location>
        <begin position="190"/>
        <end position="205"/>
    </location>
</feature>
<protein>
    <recommendedName>
        <fullName evidence="4">Gag-like protein</fullName>
    </recommendedName>
</protein>
<proteinExistence type="predicted"/>
<dbReference type="Proteomes" id="UP001362999">
    <property type="component" value="Unassembled WGS sequence"/>
</dbReference>
<evidence type="ECO:0008006" key="4">
    <source>
        <dbReference type="Google" id="ProtNLM"/>
    </source>
</evidence>
<keyword evidence="3" id="KW-1185">Reference proteome</keyword>
<evidence type="ECO:0000256" key="1">
    <source>
        <dbReference type="SAM" id="MobiDB-lite"/>
    </source>
</evidence>
<name>A0AAV9ZYF1_9AGAR</name>
<comment type="caution">
    <text evidence="2">The sequence shown here is derived from an EMBL/GenBank/DDBJ whole genome shotgun (WGS) entry which is preliminary data.</text>
</comment>
<dbReference type="EMBL" id="JAWWNJ010000098">
    <property type="protein sequence ID" value="KAK6996260.1"/>
    <property type="molecule type" value="Genomic_DNA"/>
</dbReference>
<sequence length="456" mass="49238">MSCRPPSGKFLEGLGQRPATVSESLASLLAPSTPTTTSPSAPAPKPAPKRAEKTTEAKLQQAEALRFKKEFLSNSRERVETADSFDALAGVFGDVLKWLQSNSAITQEFWKVLSTIQERLANHVTIVRESETTSSFSALLLQTVTPALKQLSEKTEAQHKAIASLCKEVASVKAEKTLSYAAVAAAAAKPPAPSTPKPKPPPLPSPSDEQIVSTVNKHLVALSLPALLYAQKQNASSIFLVPESAADTQLLSKAWTRWGPSIFPGARIAPVALHSHIQVNGTQSRSGPRHWSAYMGDRVNRPPSEAQSAAILASGRKPKVAGSVYFLLQSRDKVDLALSRGRVVLCSTSPTVERGFPLLRISQCWGCHKYGHTHARCNIKVPSCAVCAKPVPEHDNPVQCSGPVSCLNCGGKHRADSYACPKCKELITKLATRMKELHESLDKSSVYPLPYMQSDR</sequence>
<evidence type="ECO:0000313" key="3">
    <source>
        <dbReference type="Proteomes" id="UP001362999"/>
    </source>
</evidence>
<reference evidence="2 3" key="1">
    <citation type="journal article" date="2024" name="J Genomics">
        <title>Draft genome sequencing and assembly of Favolaschia claudopus CIRM-BRFM 2984 isolated from oak limbs.</title>
        <authorList>
            <person name="Navarro D."/>
            <person name="Drula E."/>
            <person name="Chaduli D."/>
            <person name="Cazenave R."/>
            <person name="Ahrendt S."/>
            <person name="Wang J."/>
            <person name="Lipzen A."/>
            <person name="Daum C."/>
            <person name="Barry K."/>
            <person name="Grigoriev I.V."/>
            <person name="Favel A."/>
            <person name="Rosso M.N."/>
            <person name="Martin F."/>
        </authorList>
    </citation>
    <scope>NUCLEOTIDE SEQUENCE [LARGE SCALE GENOMIC DNA]</scope>
    <source>
        <strain evidence="2 3">CIRM-BRFM 2984</strain>
    </source>
</reference>
<feature type="compositionally biased region" description="Low complexity" evidence="1">
    <location>
        <begin position="30"/>
        <end position="40"/>
    </location>
</feature>
<gene>
    <name evidence="2" type="ORF">R3P38DRAFT_3222397</name>
</gene>
<accession>A0AAV9ZYF1</accession>